<reference evidence="9 10" key="1">
    <citation type="submission" date="2017-07" db="EMBL/GenBank/DDBJ databases">
        <title>Lactobacillus curvatus MRS6 whole genome.</title>
        <authorList>
            <person name="Jans C."/>
            <person name="Lagler S."/>
            <person name="Lacroix C."/>
            <person name="Meile L."/>
            <person name="Stevens M.J.A."/>
        </authorList>
    </citation>
    <scope>NUCLEOTIDE SEQUENCE [LARGE SCALE GENOMIC DNA]</scope>
    <source>
        <strain evidence="9 10">MRS6</strain>
    </source>
</reference>
<accession>A0AAC9UQF0</accession>
<protein>
    <recommendedName>
        <fullName evidence="6">HTH-type transcriptional regulator SarZ</fullName>
    </recommendedName>
    <alternativeName>
        <fullName evidence="7">Staphylococcal accessory regulator Z</fullName>
    </alternativeName>
</protein>
<organism evidence="9 10">
    <name type="scientific">Latilactobacillus curvatus</name>
    <name type="common">Lactobacillus curvatus</name>
    <dbReference type="NCBI Taxonomy" id="28038"/>
    <lineage>
        <taxon>Bacteria</taxon>
        <taxon>Bacillati</taxon>
        <taxon>Bacillota</taxon>
        <taxon>Bacilli</taxon>
        <taxon>Lactobacillales</taxon>
        <taxon>Lactobacillaceae</taxon>
        <taxon>Latilactobacillus</taxon>
    </lineage>
</organism>
<dbReference type="PANTHER" id="PTHR42756">
    <property type="entry name" value="TRANSCRIPTIONAL REGULATOR, MARR"/>
    <property type="match status" value="1"/>
</dbReference>
<dbReference type="InterPro" id="IPR036390">
    <property type="entry name" value="WH_DNA-bd_sf"/>
</dbReference>
<dbReference type="Gene3D" id="1.10.10.10">
    <property type="entry name" value="Winged helix-like DNA-binding domain superfamily/Winged helix DNA-binding domain"/>
    <property type="match status" value="1"/>
</dbReference>
<dbReference type="SMART" id="SM00347">
    <property type="entry name" value="HTH_MARR"/>
    <property type="match status" value="1"/>
</dbReference>
<evidence type="ECO:0000256" key="7">
    <source>
        <dbReference type="ARBA" id="ARBA00047207"/>
    </source>
</evidence>
<dbReference type="EMBL" id="CP022474">
    <property type="protein sequence ID" value="ASN60891.1"/>
    <property type="molecule type" value="Genomic_DNA"/>
</dbReference>
<name>A0AAC9UQF0_LATCU</name>
<evidence type="ECO:0000256" key="5">
    <source>
        <dbReference type="ARBA" id="ARBA00046337"/>
    </source>
</evidence>
<evidence type="ECO:0000259" key="8">
    <source>
        <dbReference type="PROSITE" id="PS50995"/>
    </source>
</evidence>
<gene>
    <name evidence="9" type="ORF">CG419_09805</name>
</gene>
<dbReference type="InterPro" id="IPR055166">
    <property type="entry name" value="Transc_reg_Sar_Rot_HTH"/>
</dbReference>
<comment type="subcellular location">
    <subcellularLocation>
        <location evidence="1">Cytoplasm</location>
    </subcellularLocation>
</comment>
<sequence length="137" mass="15646">MGVRKNILAFYEAVQQLDNTRRALNDACEAYHISFEQFVLMKRIVVAGGIRPTQLSDDLHISRAAVSRKLTQLYQNNYLSKERSGIYEDQRVVIIELTSIGEKIVKEIDQFYNSKLEMFIDPVGGVLTTAKIFETLS</sequence>
<keyword evidence="4" id="KW-0804">Transcription</keyword>
<feature type="domain" description="HTH marR-type" evidence="8">
    <location>
        <begin position="3"/>
        <end position="137"/>
    </location>
</feature>
<dbReference type="Proteomes" id="UP000199749">
    <property type="component" value="Chromosome"/>
</dbReference>
<comment type="similarity">
    <text evidence="5">Belongs to the SarZ family.</text>
</comment>
<keyword evidence="3" id="KW-0238">DNA-binding</keyword>
<evidence type="ECO:0000313" key="9">
    <source>
        <dbReference type="EMBL" id="ASN60891.1"/>
    </source>
</evidence>
<keyword evidence="2" id="KW-0805">Transcription regulation</keyword>
<proteinExistence type="inferred from homology"/>
<dbReference type="GO" id="GO:0003677">
    <property type="term" value="F:DNA binding"/>
    <property type="evidence" value="ECO:0007669"/>
    <property type="project" value="UniProtKB-KW"/>
</dbReference>
<evidence type="ECO:0000256" key="4">
    <source>
        <dbReference type="ARBA" id="ARBA00023163"/>
    </source>
</evidence>
<evidence type="ECO:0000313" key="10">
    <source>
        <dbReference type="Proteomes" id="UP000199749"/>
    </source>
</evidence>
<dbReference type="SUPFAM" id="SSF46785">
    <property type="entry name" value="Winged helix' DNA-binding domain"/>
    <property type="match status" value="1"/>
</dbReference>
<dbReference type="PROSITE" id="PS50995">
    <property type="entry name" value="HTH_MARR_2"/>
    <property type="match status" value="1"/>
</dbReference>
<dbReference type="PANTHER" id="PTHR42756:SF1">
    <property type="entry name" value="TRANSCRIPTIONAL REPRESSOR OF EMRAB OPERON"/>
    <property type="match status" value="1"/>
</dbReference>
<dbReference type="InterPro" id="IPR036388">
    <property type="entry name" value="WH-like_DNA-bd_sf"/>
</dbReference>
<dbReference type="InterPro" id="IPR000835">
    <property type="entry name" value="HTH_MarR-typ"/>
</dbReference>
<evidence type="ECO:0000256" key="6">
    <source>
        <dbReference type="ARBA" id="ARBA00047188"/>
    </source>
</evidence>
<dbReference type="GO" id="GO:0003700">
    <property type="term" value="F:DNA-binding transcription factor activity"/>
    <property type="evidence" value="ECO:0007669"/>
    <property type="project" value="InterPro"/>
</dbReference>
<evidence type="ECO:0000256" key="1">
    <source>
        <dbReference type="ARBA" id="ARBA00004496"/>
    </source>
</evidence>
<dbReference type="AlphaFoldDB" id="A0AAC9UQF0"/>
<evidence type="ECO:0000256" key="2">
    <source>
        <dbReference type="ARBA" id="ARBA00023015"/>
    </source>
</evidence>
<dbReference type="Pfam" id="PF22381">
    <property type="entry name" value="Staph_reg_Sar_Rot"/>
    <property type="match status" value="1"/>
</dbReference>
<dbReference type="GO" id="GO:0005737">
    <property type="term" value="C:cytoplasm"/>
    <property type="evidence" value="ECO:0007669"/>
    <property type="project" value="UniProtKB-SubCell"/>
</dbReference>
<evidence type="ECO:0000256" key="3">
    <source>
        <dbReference type="ARBA" id="ARBA00023125"/>
    </source>
</evidence>